<keyword evidence="1" id="KW-0963">Cytoplasm</keyword>
<dbReference type="OrthoDB" id="199771at2759"/>
<dbReference type="FunCoup" id="D8TLX8">
    <property type="interactions" value="1619"/>
</dbReference>
<dbReference type="KEGG" id="vcn:VOLCADRAFT_56991"/>
<dbReference type="InterPro" id="IPR041366">
    <property type="entry name" value="Pre-PUA"/>
</dbReference>
<dbReference type="Pfam" id="PF25304">
    <property type="entry name" value="WHD_eIF2D"/>
    <property type="match status" value="1"/>
</dbReference>
<dbReference type="InterPro" id="IPR039759">
    <property type="entry name" value="eIF2D_SUI1"/>
</dbReference>
<dbReference type="FunFam" id="3.30.780.10:FF:000008">
    <property type="entry name" value="eukaryotic translation initiation factor 2D"/>
    <property type="match status" value="1"/>
</dbReference>
<dbReference type="AlphaFoldDB" id="D8TLX8"/>
<dbReference type="Proteomes" id="UP000001058">
    <property type="component" value="Unassembled WGS sequence"/>
</dbReference>
<dbReference type="PANTHER" id="PTHR12217:SF4">
    <property type="entry name" value="EUKARYOTIC TRANSLATION INITIATION FACTOR 2D"/>
    <property type="match status" value="1"/>
</dbReference>
<feature type="region of interest" description="Disordered" evidence="2">
    <location>
        <begin position="230"/>
        <end position="271"/>
    </location>
</feature>
<organism evidence="5">
    <name type="scientific">Volvox carteri f. nagariensis</name>
    <dbReference type="NCBI Taxonomy" id="3068"/>
    <lineage>
        <taxon>Eukaryota</taxon>
        <taxon>Viridiplantae</taxon>
        <taxon>Chlorophyta</taxon>
        <taxon>core chlorophytes</taxon>
        <taxon>Chlorophyceae</taxon>
        <taxon>CS clade</taxon>
        <taxon>Chlamydomonadales</taxon>
        <taxon>Volvocaceae</taxon>
        <taxon>Volvox</taxon>
    </lineage>
</organism>
<feature type="domain" description="SUI1" evidence="3">
    <location>
        <begin position="514"/>
        <end position="587"/>
    </location>
</feature>
<dbReference type="CDD" id="cd21156">
    <property type="entry name" value="PUA_eIF2d-like"/>
    <property type="match status" value="1"/>
</dbReference>
<dbReference type="Gene3D" id="3.10.400.20">
    <property type="match status" value="1"/>
</dbReference>
<reference evidence="4 5" key="1">
    <citation type="journal article" date="2010" name="Science">
        <title>Genomic analysis of organismal complexity in the multicellular green alga Volvox carteri.</title>
        <authorList>
            <person name="Prochnik S.E."/>
            <person name="Umen J."/>
            <person name="Nedelcu A.M."/>
            <person name="Hallmann A."/>
            <person name="Miller S.M."/>
            <person name="Nishii I."/>
            <person name="Ferris P."/>
            <person name="Kuo A."/>
            <person name="Mitros T."/>
            <person name="Fritz-Laylin L.K."/>
            <person name="Hellsten U."/>
            <person name="Chapman J."/>
            <person name="Simakov O."/>
            <person name="Rensing S.A."/>
            <person name="Terry A."/>
            <person name="Pangilinan J."/>
            <person name="Kapitonov V."/>
            <person name="Jurka J."/>
            <person name="Salamov A."/>
            <person name="Shapiro H."/>
            <person name="Schmutz J."/>
            <person name="Grimwood J."/>
            <person name="Lindquist E."/>
            <person name="Lucas S."/>
            <person name="Grigoriev I.V."/>
            <person name="Schmitt R."/>
            <person name="Kirk D."/>
            <person name="Rokhsar D.S."/>
        </authorList>
    </citation>
    <scope>NUCLEOTIDE SEQUENCE [LARGE SCALE GENOMIC DNA]</scope>
    <source>
        <strain evidence="5">f. Nagariensis / Eve</strain>
    </source>
</reference>
<dbReference type="InterPro" id="IPR036877">
    <property type="entry name" value="SUI1_dom_sf"/>
</dbReference>
<evidence type="ECO:0000313" key="4">
    <source>
        <dbReference type="EMBL" id="EFJ51539.1"/>
    </source>
</evidence>
<evidence type="ECO:0000256" key="2">
    <source>
        <dbReference type="SAM" id="MobiDB-lite"/>
    </source>
</evidence>
<feature type="compositionally biased region" description="Low complexity" evidence="2">
    <location>
        <begin position="239"/>
        <end position="271"/>
    </location>
</feature>
<dbReference type="InParanoid" id="D8TLX8"/>
<dbReference type="GeneID" id="9620327"/>
<accession>D8TLX8</accession>
<dbReference type="CDD" id="cd11610">
    <property type="entry name" value="eIF2D_N"/>
    <property type="match status" value="1"/>
</dbReference>
<dbReference type="Pfam" id="PF17832">
    <property type="entry name" value="Pre-PUA"/>
    <property type="match status" value="1"/>
</dbReference>
<dbReference type="GO" id="GO:0001731">
    <property type="term" value="P:formation of translation preinitiation complex"/>
    <property type="evidence" value="ECO:0007669"/>
    <property type="project" value="InterPro"/>
</dbReference>
<gene>
    <name evidence="4" type="ORF">VOLCADRAFT_56991</name>
</gene>
<dbReference type="GO" id="GO:0003743">
    <property type="term" value="F:translation initiation factor activity"/>
    <property type="evidence" value="ECO:0007669"/>
    <property type="project" value="InterPro"/>
</dbReference>
<dbReference type="STRING" id="3068.D8TLX8"/>
<dbReference type="CDD" id="cd11608">
    <property type="entry name" value="eIF2D_C"/>
    <property type="match status" value="1"/>
</dbReference>
<proteinExistence type="predicted"/>
<dbReference type="InterPro" id="IPR048248">
    <property type="entry name" value="PUA_eIF2d-like"/>
</dbReference>
<dbReference type="PROSITE" id="PS50296">
    <property type="entry name" value="SUI1"/>
    <property type="match status" value="1"/>
</dbReference>
<dbReference type="InterPro" id="IPR015947">
    <property type="entry name" value="PUA-like_sf"/>
</dbReference>
<dbReference type="EMBL" id="GL378327">
    <property type="protein sequence ID" value="EFJ51539.1"/>
    <property type="molecule type" value="Genomic_DNA"/>
</dbReference>
<dbReference type="PANTHER" id="PTHR12217">
    <property type="entry name" value="EUKARYOTIC TRANSLATION INITIATION FACTOR 2D"/>
    <property type="match status" value="1"/>
</dbReference>
<dbReference type="PROSITE" id="PS50890">
    <property type="entry name" value="PUA"/>
    <property type="match status" value="1"/>
</dbReference>
<keyword evidence="5" id="KW-1185">Reference proteome</keyword>
<sequence>MFKKPFSIGQSHKVSGADRKKLRRALEQTFGVSEESLEVLLPAKSGELECAKLASPSRVVLYLHDGQPILVDPNGKGDYVPTIFALWRLPTLLPQVHVKHPAVSRYIVGGADLMLPGVLLPADGLPPFERDQLVAVCSPGNAAPVAVGSTTMGAVDATARIRGAGTAGPKGKLVELLQYYGDHLWSDVGGRAVPNEGFLSDGVVPVGAISVEATLGGQLQEITLASTSASDSLAEERPAAAAAESSNNSRSSNNINSSSGSSSNQGAASASGGVEVDMDSLLESVLLQALHKSVKDADLPLNSSILWNQHMLPVRPAGSTLDVKKSKHKKMSKFLQSYGKQGLLTVKEDKHSGDMIVTSVNRNSPIYTDYSTAEAGLGTAASAAGAAAGPSSSASSLELLIEEVYKPGKELRPVFEEAGLNPEALYTAAEAAEAAFAFVKVAGLEQGAPDNRTIVLNATLCDALFKGLIKKGELYPTHLAKSDLRESLMRRMHLQCRITRGQQQVVRKGQLPAVQISTEKRQGNKRVTKVMGLEPFLVDIEQVAAECQRKFACSTSVVELPGKGAGHEVVLQGSFLEPVADFIMQQYGIPKKYFQIKK</sequence>
<evidence type="ECO:0000313" key="5">
    <source>
        <dbReference type="Proteomes" id="UP000001058"/>
    </source>
</evidence>
<dbReference type="RefSeq" id="XP_002947491.1">
    <property type="nucleotide sequence ID" value="XM_002947445.1"/>
</dbReference>
<dbReference type="InterPro" id="IPR048247">
    <property type="entry name" value="eIF2D_N"/>
</dbReference>
<dbReference type="Gene3D" id="3.30.780.10">
    <property type="entry name" value="SUI1-like domain"/>
    <property type="match status" value="1"/>
</dbReference>
<dbReference type="InterPro" id="IPR057429">
    <property type="entry name" value="WH_eIF2D"/>
</dbReference>
<dbReference type="Pfam" id="PF01253">
    <property type="entry name" value="SUI1"/>
    <property type="match status" value="1"/>
</dbReference>
<evidence type="ECO:0000259" key="3">
    <source>
        <dbReference type="PROSITE" id="PS50296"/>
    </source>
</evidence>
<dbReference type="SUPFAM" id="SSF88697">
    <property type="entry name" value="PUA domain-like"/>
    <property type="match status" value="1"/>
</dbReference>
<dbReference type="eggNOG" id="KOG2522">
    <property type="taxonomic scope" value="Eukaryota"/>
</dbReference>
<protein>
    <recommendedName>
        <fullName evidence="3">SUI1 domain-containing protein</fullName>
    </recommendedName>
</protein>
<dbReference type="Pfam" id="PF26292">
    <property type="entry name" value="PUA_elF2D"/>
    <property type="match status" value="1"/>
</dbReference>
<dbReference type="SUPFAM" id="SSF55159">
    <property type="entry name" value="eIF1-like"/>
    <property type="match status" value="1"/>
</dbReference>
<dbReference type="InterPro" id="IPR039757">
    <property type="entry name" value="EIF2D"/>
</dbReference>
<evidence type="ECO:0000256" key="1">
    <source>
        <dbReference type="ARBA" id="ARBA00022490"/>
    </source>
</evidence>
<name>D8TLX8_VOLCA</name>
<dbReference type="InterPro" id="IPR001950">
    <property type="entry name" value="SUI1"/>
</dbReference>